<dbReference type="Proteomes" id="UP000184263">
    <property type="component" value="Unassembled WGS sequence"/>
</dbReference>
<organism evidence="1 2">
    <name type="scientific">Selenomonas ruminantium</name>
    <dbReference type="NCBI Taxonomy" id="971"/>
    <lineage>
        <taxon>Bacteria</taxon>
        <taxon>Bacillati</taxon>
        <taxon>Bacillota</taxon>
        <taxon>Negativicutes</taxon>
        <taxon>Selenomonadales</taxon>
        <taxon>Selenomonadaceae</taxon>
        <taxon>Selenomonas</taxon>
    </lineage>
</organism>
<evidence type="ECO:0000313" key="1">
    <source>
        <dbReference type="EMBL" id="SHK97603.1"/>
    </source>
</evidence>
<dbReference type="EMBL" id="FRBC01000028">
    <property type="protein sequence ID" value="SHK97603.1"/>
    <property type="molecule type" value="Genomic_DNA"/>
</dbReference>
<protein>
    <submittedName>
        <fullName evidence="1">Uncharacterized protein</fullName>
    </submittedName>
</protein>
<name>A0A1M6WV56_SELRU</name>
<accession>A0A1M6WV56</accession>
<dbReference type="AlphaFoldDB" id="A0A1M6WV56"/>
<sequence>MEQVTLGQLKVEGLMGHVEDMYRKYIMSK</sequence>
<proteinExistence type="predicted"/>
<gene>
    <name evidence="1" type="ORF">SAMN05216582_12840</name>
</gene>
<reference evidence="1 2" key="1">
    <citation type="submission" date="2016-11" db="EMBL/GenBank/DDBJ databases">
        <authorList>
            <person name="Jaros S."/>
            <person name="Januszkiewicz K."/>
            <person name="Wedrychowicz H."/>
        </authorList>
    </citation>
    <scope>NUCLEOTIDE SEQUENCE [LARGE SCALE GENOMIC DNA]</scope>
    <source>
        <strain evidence="1 2">HD4</strain>
    </source>
</reference>
<evidence type="ECO:0000313" key="2">
    <source>
        <dbReference type="Proteomes" id="UP000184263"/>
    </source>
</evidence>